<evidence type="ECO:0000313" key="8">
    <source>
        <dbReference type="EMBL" id="GJD87217.1"/>
    </source>
</evidence>
<evidence type="ECO:0000256" key="4">
    <source>
        <dbReference type="ARBA" id="ARBA00022825"/>
    </source>
</evidence>
<evidence type="ECO:0000256" key="2">
    <source>
        <dbReference type="ARBA" id="ARBA00022670"/>
    </source>
</evidence>
<dbReference type="InterPro" id="IPR001478">
    <property type="entry name" value="PDZ"/>
</dbReference>
<feature type="region of interest" description="Disordered" evidence="6">
    <location>
        <begin position="386"/>
        <end position="424"/>
    </location>
</feature>
<keyword evidence="2 5" id="KW-0645">Protease</keyword>
<dbReference type="NCBIfam" id="TIGR00225">
    <property type="entry name" value="prc"/>
    <property type="match status" value="1"/>
</dbReference>
<dbReference type="Pfam" id="PF03572">
    <property type="entry name" value="Peptidase_S41"/>
    <property type="match status" value="1"/>
</dbReference>
<protein>
    <recommendedName>
        <fullName evidence="7">PDZ domain-containing protein</fullName>
    </recommendedName>
</protein>
<dbReference type="GO" id="GO:0006508">
    <property type="term" value="P:proteolysis"/>
    <property type="evidence" value="ECO:0007669"/>
    <property type="project" value="UniProtKB-KW"/>
</dbReference>
<evidence type="ECO:0000259" key="7">
    <source>
        <dbReference type="PROSITE" id="PS50106"/>
    </source>
</evidence>
<dbReference type="InterPro" id="IPR029045">
    <property type="entry name" value="ClpP/crotonase-like_dom_sf"/>
</dbReference>
<dbReference type="SUPFAM" id="SSF52096">
    <property type="entry name" value="ClpP/crotonase"/>
    <property type="match status" value="1"/>
</dbReference>
<dbReference type="Gene3D" id="2.30.42.10">
    <property type="match status" value="1"/>
</dbReference>
<dbReference type="Pfam" id="PF17820">
    <property type="entry name" value="PDZ_6"/>
    <property type="match status" value="1"/>
</dbReference>
<evidence type="ECO:0000256" key="6">
    <source>
        <dbReference type="SAM" id="MobiDB-lite"/>
    </source>
</evidence>
<dbReference type="InterPro" id="IPR005151">
    <property type="entry name" value="Tail-specific_protease"/>
</dbReference>
<dbReference type="PANTHER" id="PTHR32060">
    <property type="entry name" value="TAIL-SPECIFIC PROTEASE"/>
    <property type="match status" value="1"/>
</dbReference>
<dbReference type="InterPro" id="IPR041489">
    <property type="entry name" value="PDZ_6"/>
</dbReference>
<dbReference type="PANTHER" id="PTHR32060:SF30">
    <property type="entry name" value="CARBOXY-TERMINAL PROCESSING PROTEASE CTPA"/>
    <property type="match status" value="1"/>
</dbReference>
<dbReference type="AlphaFoldDB" id="A0AAV4ZFS2"/>
<dbReference type="GO" id="GO:0030288">
    <property type="term" value="C:outer membrane-bounded periplasmic space"/>
    <property type="evidence" value="ECO:0007669"/>
    <property type="project" value="TreeGrafter"/>
</dbReference>
<comment type="caution">
    <text evidence="8">The sequence shown here is derived from an EMBL/GenBank/DDBJ whole genome shotgun (WGS) entry which is preliminary data.</text>
</comment>
<dbReference type="EMBL" id="BPQO01000002">
    <property type="protein sequence ID" value="GJD87217.1"/>
    <property type="molecule type" value="Genomic_DNA"/>
</dbReference>
<evidence type="ECO:0000256" key="3">
    <source>
        <dbReference type="ARBA" id="ARBA00022801"/>
    </source>
</evidence>
<sequence length="444" mass="45985">MPRSIRDRPAAGRTPAGRAGGLALFAAAMVAGAAGAHLAVAVAQGVGARPPRADTPYREAAIFGDALHAVLSRAADRRGPDRLVEAALSGMVAALDPYARYLTADELSRLGEQNVGGYSGIGVEIGAEGRIERTVPGTPAATAGLTAGTVIERIDGSPVRRLGAAEVVGRLRGEPGSRVRLRVARPGEATAAEVTLTRAWLPLHPVRILALDTVAYIALDHFDDRTGGRLLTAIARLKAEIGRDRLTGFVLDLRGNPGGLVVQAAAVAGAFLGRGEIVRLVGRGPGSVERFALDGPAGDLIGGLPMVVLVDRETASAAEIVAGALQDHQRATVVGTRTYGKGAVQSTFAHPGGRGLHITTAWAVRPSGRRIEGHGIEPDHVVAAEAAAGPRGREPGPARPGSSRPTREDGLRGGVVPDLDLDPARDRQLRAALERIRIAAVERP</sequence>
<dbReference type="SUPFAM" id="SSF50156">
    <property type="entry name" value="PDZ domain-like"/>
    <property type="match status" value="1"/>
</dbReference>
<reference evidence="8" key="2">
    <citation type="submission" date="2021-08" db="EMBL/GenBank/DDBJ databases">
        <authorList>
            <person name="Tani A."/>
            <person name="Ola A."/>
            <person name="Ogura Y."/>
            <person name="Katsura K."/>
            <person name="Hayashi T."/>
        </authorList>
    </citation>
    <scope>NUCLEOTIDE SEQUENCE</scope>
    <source>
        <strain evidence="8">DSM 16372</strain>
    </source>
</reference>
<dbReference type="CDD" id="cd06782">
    <property type="entry name" value="cpPDZ_CPP-like"/>
    <property type="match status" value="1"/>
</dbReference>
<feature type="domain" description="PDZ" evidence="7">
    <location>
        <begin position="107"/>
        <end position="172"/>
    </location>
</feature>
<dbReference type="GO" id="GO:0008236">
    <property type="term" value="F:serine-type peptidase activity"/>
    <property type="evidence" value="ECO:0007669"/>
    <property type="project" value="UniProtKB-KW"/>
</dbReference>
<organism evidence="8 9">
    <name type="scientific">Methylobacterium hispanicum</name>
    <dbReference type="NCBI Taxonomy" id="270350"/>
    <lineage>
        <taxon>Bacteria</taxon>
        <taxon>Pseudomonadati</taxon>
        <taxon>Pseudomonadota</taxon>
        <taxon>Alphaproteobacteria</taxon>
        <taxon>Hyphomicrobiales</taxon>
        <taxon>Methylobacteriaceae</taxon>
        <taxon>Methylobacterium</taxon>
    </lineage>
</organism>
<evidence type="ECO:0000313" key="9">
    <source>
        <dbReference type="Proteomes" id="UP001055247"/>
    </source>
</evidence>
<dbReference type="RefSeq" id="WP_082773028.1">
    <property type="nucleotide sequence ID" value="NZ_BPQO01000002.1"/>
</dbReference>
<name>A0AAV4ZFS2_9HYPH</name>
<accession>A0AAV4ZFS2</accession>
<comment type="similarity">
    <text evidence="1 5">Belongs to the peptidase S41A family.</text>
</comment>
<keyword evidence="3 5" id="KW-0378">Hydrolase</keyword>
<dbReference type="Proteomes" id="UP001055247">
    <property type="component" value="Unassembled WGS sequence"/>
</dbReference>
<dbReference type="SMART" id="SM00245">
    <property type="entry name" value="TSPc"/>
    <property type="match status" value="1"/>
</dbReference>
<reference evidence="8" key="1">
    <citation type="journal article" date="2016" name="Front. Microbiol.">
        <title>Genome Sequence of the Piezophilic, Mesophilic Sulfate-Reducing Bacterium Desulfovibrio indicus J2T.</title>
        <authorList>
            <person name="Cao J."/>
            <person name="Maignien L."/>
            <person name="Shao Z."/>
            <person name="Alain K."/>
            <person name="Jebbar M."/>
        </authorList>
    </citation>
    <scope>NUCLEOTIDE SEQUENCE</scope>
    <source>
        <strain evidence="8">DSM 16372</strain>
    </source>
</reference>
<dbReference type="GO" id="GO:0007165">
    <property type="term" value="P:signal transduction"/>
    <property type="evidence" value="ECO:0007669"/>
    <property type="project" value="TreeGrafter"/>
</dbReference>
<dbReference type="InterPro" id="IPR004447">
    <property type="entry name" value="Peptidase_S41A"/>
</dbReference>
<proteinExistence type="inferred from homology"/>
<keyword evidence="9" id="KW-1185">Reference proteome</keyword>
<gene>
    <name evidence="8" type="ORF">BHAOGJBA_0717</name>
</gene>
<dbReference type="PROSITE" id="PS50106">
    <property type="entry name" value="PDZ"/>
    <property type="match status" value="1"/>
</dbReference>
<dbReference type="CDD" id="cd07560">
    <property type="entry name" value="Peptidase_S41_CPP"/>
    <property type="match status" value="1"/>
</dbReference>
<dbReference type="GO" id="GO:0004175">
    <property type="term" value="F:endopeptidase activity"/>
    <property type="evidence" value="ECO:0007669"/>
    <property type="project" value="TreeGrafter"/>
</dbReference>
<dbReference type="InterPro" id="IPR036034">
    <property type="entry name" value="PDZ_sf"/>
</dbReference>
<dbReference type="Gene3D" id="3.30.750.44">
    <property type="match status" value="1"/>
</dbReference>
<keyword evidence="4 5" id="KW-0720">Serine protease</keyword>
<dbReference type="Gene3D" id="3.90.226.10">
    <property type="entry name" value="2-enoyl-CoA Hydratase, Chain A, domain 1"/>
    <property type="match status" value="1"/>
</dbReference>
<evidence type="ECO:0000256" key="1">
    <source>
        <dbReference type="ARBA" id="ARBA00009179"/>
    </source>
</evidence>
<dbReference type="SMART" id="SM00228">
    <property type="entry name" value="PDZ"/>
    <property type="match status" value="1"/>
</dbReference>
<evidence type="ECO:0000256" key="5">
    <source>
        <dbReference type="RuleBase" id="RU004404"/>
    </source>
</evidence>